<comment type="similarity">
    <text evidence="2">Belongs to the glycosyltransferase 2 family.</text>
</comment>
<keyword evidence="3" id="KW-0328">Glycosyltransferase</keyword>
<dbReference type="InterPro" id="IPR039528">
    <property type="entry name" value="DPM1-like"/>
</dbReference>
<feature type="domain" description="GtrA/DPMS transmembrane" evidence="10">
    <location>
        <begin position="247"/>
        <end position="368"/>
    </location>
</feature>
<dbReference type="Gene3D" id="3.90.550.10">
    <property type="entry name" value="Spore Coat Polysaccharide Biosynthesis Protein SpsA, Chain A"/>
    <property type="match status" value="1"/>
</dbReference>
<dbReference type="PANTHER" id="PTHR43398">
    <property type="entry name" value="DOLICHOL-PHOSPHATE MANNOSYLTRANSFERASE SUBUNIT 1"/>
    <property type="match status" value="1"/>
</dbReference>
<dbReference type="AlphaFoldDB" id="A0A1F4UQI9"/>
<organism evidence="11 12">
    <name type="scientific">candidate division WWE3 bacterium RIFCSPHIGHO2_01_FULL_42_13</name>
    <dbReference type="NCBI Taxonomy" id="1802617"/>
    <lineage>
        <taxon>Bacteria</taxon>
        <taxon>Katanobacteria</taxon>
    </lineage>
</organism>
<dbReference type="STRING" id="1802617.A2886_01030"/>
<evidence type="ECO:0000256" key="6">
    <source>
        <dbReference type="ARBA" id="ARBA00022989"/>
    </source>
</evidence>
<dbReference type="InterPro" id="IPR029044">
    <property type="entry name" value="Nucleotide-diphossugar_trans"/>
</dbReference>
<keyword evidence="7 8" id="KW-0472">Membrane</keyword>
<gene>
    <name evidence="11" type="ORF">A2886_01030</name>
</gene>
<proteinExistence type="inferred from homology"/>
<evidence type="ECO:0000256" key="2">
    <source>
        <dbReference type="ARBA" id="ARBA00006739"/>
    </source>
</evidence>
<evidence type="ECO:0000256" key="4">
    <source>
        <dbReference type="ARBA" id="ARBA00022679"/>
    </source>
</evidence>
<dbReference type="InterPro" id="IPR001173">
    <property type="entry name" value="Glyco_trans_2-like"/>
</dbReference>
<dbReference type="EMBL" id="MEVA01000016">
    <property type="protein sequence ID" value="OGC47214.1"/>
    <property type="molecule type" value="Genomic_DNA"/>
</dbReference>
<evidence type="ECO:0008006" key="13">
    <source>
        <dbReference type="Google" id="ProtNLM"/>
    </source>
</evidence>
<dbReference type="GO" id="GO:0000271">
    <property type="term" value="P:polysaccharide biosynthetic process"/>
    <property type="evidence" value="ECO:0007669"/>
    <property type="project" value="InterPro"/>
</dbReference>
<evidence type="ECO:0000259" key="10">
    <source>
        <dbReference type="Pfam" id="PF04138"/>
    </source>
</evidence>
<dbReference type="SUPFAM" id="SSF53448">
    <property type="entry name" value="Nucleotide-diphospho-sugar transferases"/>
    <property type="match status" value="1"/>
</dbReference>
<dbReference type="FunFam" id="3.90.550.10:FF:000122">
    <property type="entry name" value="Dolichol-phosphate mannosyltransferase subunit 1"/>
    <property type="match status" value="1"/>
</dbReference>
<comment type="subcellular location">
    <subcellularLocation>
        <location evidence="1">Membrane</location>
        <topology evidence="1">Multi-pass membrane protein</topology>
    </subcellularLocation>
</comment>
<name>A0A1F4UQI9_UNCKA</name>
<dbReference type="GO" id="GO:0004582">
    <property type="term" value="F:dolichyl-phosphate beta-D-mannosyltransferase activity"/>
    <property type="evidence" value="ECO:0007669"/>
    <property type="project" value="InterPro"/>
</dbReference>
<accession>A0A1F4UQI9</accession>
<dbReference type="Pfam" id="PF04138">
    <property type="entry name" value="GtrA_DPMS_TM"/>
    <property type="match status" value="1"/>
</dbReference>
<dbReference type="CDD" id="cd06442">
    <property type="entry name" value="DPM1_like"/>
    <property type="match status" value="1"/>
</dbReference>
<evidence type="ECO:0000259" key="9">
    <source>
        <dbReference type="Pfam" id="PF00535"/>
    </source>
</evidence>
<feature type="domain" description="Glycosyltransferase 2-like" evidence="9">
    <location>
        <begin position="5"/>
        <end position="142"/>
    </location>
</feature>
<dbReference type="Pfam" id="PF00535">
    <property type="entry name" value="Glycos_transf_2"/>
    <property type="match status" value="1"/>
</dbReference>
<keyword evidence="4" id="KW-0808">Transferase</keyword>
<dbReference type="InterPro" id="IPR007267">
    <property type="entry name" value="GtrA_DPMS_TM"/>
</dbReference>
<comment type="caution">
    <text evidence="11">The sequence shown here is derived from an EMBL/GenBank/DDBJ whole genome shotgun (WGS) entry which is preliminary data.</text>
</comment>
<keyword evidence="6 8" id="KW-1133">Transmembrane helix</keyword>
<protein>
    <recommendedName>
        <fullName evidence="13">Dolichyl-phosphate beta-D-mannosyltransferase</fullName>
    </recommendedName>
</protein>
<dbReference type="GO" id="GO:0016020">
    <property type="term" value="C:membrane"/>
    <property type="evidence" value="ECO:0007669"/>
    <property type="project" value="UniProtKB-SubCell"/>
</dbReference>
<feature type="transmembrane region" description="Helical" evidence="8">
    <location>
        <begin position="309"/>
        <end position="330"/>
    </location>
</feature>
<feature type="transmembrane region" description="Helical" evidence="8">
    <location>
        <begin position="245"/>
        <end position="266"/>
    </location>
</feature>
<sequence>MKIIVIIPTYNEAENVNRLVPLLAEEFKNIPHEMRALFVDDSSPDGTGDILEKLKANYPFVNILTRTKKTGLGAAYVDGFKHAINVMGADVVMEMDADLQHDPKDISRFVKEIEAGYDFVIGSRYLDKDGIPREWAFYRKFLSWGGNIFTRIVLGLFSQTEFSNGYRATRVKGVLDRIDLGTLMSNGFAYKFDLLYKIHKLGAKMKEIPVKFGLRDGGKSKMEQNNFMESLRVVLLIRVRESQRFLKFITVGFIGLGVDGLIFNLLRISILPSDYSSAASGFIAMITTFVLNNTWSFKDKKLKSVNEKFKAFPLYVLISYIPIVFRSWLIGVAVRMFSDTALVANAALFIGVVIGTLWNFIFYSKVVWRKKNI</sequence>
<feature type="transmembrane region" description="Helical" evidence="8">
    <location>
        <begin position="278"/>
        <end position="297"/>
    </location>
</feature>
<dbReference type="PANTHER" id="PTHR43398:SF1">
    <property type="entry name" value="DOLICHOL-PHOSPHATE MANNOSYLTRANSFERASE SUBUNIT 1"/>
    <property type="match status" value="1"/>
</dbReference>
<reference evidence="11 12" key="1">
    <citation type="journal article" date="2016" name="Nat. Commun.">
        <title>Thousands of microbial genomes shed light on interconnected biogeochemical processes in an aquifer system.</title>
        <authorList>
            <person name="Anantharaman K."/>
            <person name="Brown C.T."/>
            <person name="Hug L.A."/>
            <person name="Sharon I."/>
            <person name="Castelle C.J."/>
            <person name="Probst A.J."/>
            <person name="Thomas B.C."/>
            <person name="Singh A."/>
            <person name="Wilkins M.J."/>
            <person name="Karaoz U."/>
            <person name="Brodie E.L."/>
            <person name="Williams K.H."/>
            <person name="Hubbard S.S."/>
            <person name="Banfield J.F."/>
        </authorList>
    </citation>
    <scope>NUCLEOTIDE SEQUENCE [LARGE SCALE GENOMIC DNA]</scope>
</reference>
<evidence type="ECO:0000313" key="11">
    <source>
        <dbReference type="EMBL" id="OGC47214.1"/>
    </source>
</evidence>
<dbReference type="GO" id="GO:0009247">
    <property type="term" value="P:glycolipid biosynthetic process"/>
    <property type="evidence" value="ECO:0007669"/>
    <property type="project" value="TreeGrafter"/>
</dbReference>
<feature type="transmembrane region" description="Helical" evidence="8">
    <location>
        <begin position="342"/>
        <end position="363"/>
    </location>
</feature>
<evidence type="ECO:0000256" key="7">
    <source>
        <dbReference type="ARBA" id="ARBA00023136"/>
    </source>
</evidence>
<dbReference type="Proteomes" id="UP000176608">
    <property type="component" value="Unassembled WGS sequence"/>
</dbReference>
<keyword evidence="5 8" id="KW-0812">Transmembrane</keyword>
<evidence type="ECO:0000256" key="1">
    <source>
        <dbReference type="ARBA" id="ARBA00004141"/>
    </source>
</evidence>
<evidence type="ECO:0000256" key="5">
    <source>
        <dbReference type="ARBA" id="ARBA00022692"/>
    </source>
</evidence>
<evidence type="ECO:0000256" key="8">
    <source>
        <dbReference type="SAM" id="Phobius"/>
    </source>
</evidence>
<evidence type="ECO:0000313" key="12">
    <source>
        <dbReference type="Proteomes" id="UP000176608"/>
    </source>
</evidence>
<evidence type="ECO:0000256" key="3">
    <source>
        <dbReference type="ARBA" id="ARBA00022676"/>
    </source>
</evidence>